<dbReference type="AlphaFoldDB" id="A0A1F5DJY0"/>
<dbReference type="Gene3D" id="3.40.50.150">
    <property type="entry name" value="Vaccinia Virus protein VP39"/>
    <property type="match status" value="1"/>
</dbReference>
<proteinExistence type="predicted"/>
<dbReference type="STRING" id="1797460.A3E73_01450"/>
<evidence type="ECO:0000313" key="3">
    <source>
        <dbReference type="Proteomes" id="UP000176791"/>
    </source>
</evidence>
<evidence type="ECO:0000313" key="2">
    <source>
        <dbReference type="EMBL" id="OGD55364.1"/>
    </source>
</evidence>
<dbReference type="InterPro" id="IPR029063">
    <property type="entry name" value="SAM-dependent_MTases_sf"/>
</dbReference>
<dbReference type="CDD" id="cd02440">
    <property type="entry name" value="AdoMet_MTases"/>
    <property type="match status" value="1"/>
</dbReference>
<dbReference type="Pfam" id="PF13847">
    <property type="entry name" value="Methyltransf_31"/>
    <property type="match status" value="1"/>
</dbReference>
<organism evidence="2 3">
    <name type="scientific">Candidatus Beckwithbacteria bacterium RIFCSPHIGHO2_12_FULL_47_17</name>
    <dbReference type="NCBI Taxonomy" id="1797460"/>
    <lineage>
        <taxon>Bacteria</taxon>
        <taxon>Candidatus Beckwithiibacteriota</taxon>
    </lineage>
</organism>
<sequence>MKKFIVWWLKKSRYLSALSMRLVQLTGKSRYRIHPKHLIKIETPWYLSKIKAGDIVLDLGCNNGQHTLKLAGKCRRIIGLDHDKKQLAIAAASVQDKKISNVEFRHQDLEKKLNFKDKQFDKIIFLDVLEHLVNRRQILTEIRRILKPRGLVLIAIPNSQTSWKKLQRSVGINSCADPDHKIEYSPVAAKKQLTGLGYKILSFEPVTYDTPWVGFFDLLGGLSLPLYSRIAKLKKAKAKLDPDESTGFRIIAGVGQ</sequence>
<protein>
    <recommendedName>
        <fullName evidence="1">Methyltransferase domain-containing protein</fullName>
    </recommendedName>
</protein>
<accession>A0A1F5DJY0</accession>
<comment type="caution">
    <text evidence="2">The sequence shown here is derived from an EMBL/GenBank/DDBJ whole genome shotgun (WGS) entry which is preliminary data.</text>
</comment>
<dbReference type="EMBL" id="MEZN01000045">
    <property type="protein sequence ID" value="OGD55364.1"/>
    <property type="molecule type" value="Genomic_DNA"/>
</dbReference>
<dbReference type="PANTHER" id="PTHR43861">
    <property type="entry name" value="TRANS-ACONITATE 2-METHYLTRANSFERASE-RELATED"/>
    <property type="match status" value="1"/>
</dbReference>
<gene>
    <name evidence="2" type="ORF">A3E73_01450</name>
</gene>
<feature type="domain" description="Methyltransferase" evidence="1">
    <location>
        <begin position="51"/>
        <end position="164"/>
    </location>
</feature>
<dbReference type="SUPFAM" id="SSF53335">
    <property type="entry name" value="S-adenosyl-L-methionine-dependent methyltransferases"/>
    <property type="match status" value="1"/>
</dbReference>
<reference evidence="2 3" key="1">
    <citation type="journal article" date="2016" name="Nat. Commun.">
        <title>Thousands of microbial genomes shed light on interconnected biogeochemical processes in an aquifer system.</title>
        <authorList>
            <person name="Anantharaman K."/>
            <person name="Brown C.T."/>
            <person name="Hug L.A."/>
            <person name="Sharon I."/>
            <person name="Castelle C.J."/>
            <person name="Probst A.J."/>
            <person name="Thomas B.C."/>
            <person name="Singh A."/>
            <person name="Wilkins M.J."/>
            <person name="Karaoz U."/>
            <person name="Brodie E.L."/>
            <person name="Williams K.H."/>
            <person name="Hubbard S.S."/>
            <person name="Banfield J.F."/>
        </authorList>
    </citation>
    <scope>NUCLEOTIDE SEQUENCE [LARGE SCALE GENOMIC DNA]</scope>
</reference>
<dbReference type="InterPro" id="IPR025714">
    <property type="entry name" value="Methyltranfer_dom"/>
</dbReference>
<evidence type="ECO:0000259" key="1">
    <source>
        <dbReference type="Pfam" id="PF13847"/>
    </source>
</evidence>
<name>A0A1F5DJY0_9BACT</name>
<dbReference type="Proteomes" id="UP000176791">
    <property type="component" value="Unassembled WGS sequence"/>
</dbReference>